<organism evidence="1">
    <name type="scientific">marine sediment metagenome</name>
    <dbReference type="NCBI Taxonomy" id="412755"/>
    <lineage>
        <taxon>unclassified sequences</taxon>
        <taxon>metagenomes</taxon>
        <taxon>ecological metagenomes</taxon>
    </lineage>
</organism>
<evidence type="ECO:0000313" key="1">
    <source>
        <dbReference type="EMBL" id="GAG13091.1"/>
    </source>
</evidence>
<comment type="caution">
    <text evidence="1">The sequence shown here is derived from an EMBL/GenBank/DDBJ whole genome shotgun (WGS) entry which is preliminary data.</text>
</comment>
<dbReference type="EMBL" id="BARS01020985">
    <property type="protein sequence ID" value="GAG13091.1"/>
    <property type="molecule type" value="Genomic_DNA"/>
</dbReference>
<proteinExistence type="predicted"/>
<protein>
    <submittedName>
        <fullName evidence="1">Uncharacterized protein</fullName>
    </submittedName>
</protein>
<accession>X0WK83</accession>
<sequence>MRRGCIATEKVECDGCHRPIKYGERYLLINGEGDEKQRLCIDCCLSRGYISYGKEKGKQIITFLPKK</sequence>
<dbReference type="AlphaFoldDB" id="X0WK83"/>
<name>X0WK83_9ZZZZ</name>
<gene>
    <name evidence="1" type="ORF">S01H1_33777</name>
</gene>
<reference evidence="1" key="1">
    <citation type="journal article" date="2014" name="Front. Microbiol.">
        <title>High frequency of phylogenetically diverse reductive dehalogenase-homologous genes in deep subseafloor sedimentary metagenomes.</title>
        <authorList>
            <person name="Kawai M."/>
            <person name="Futagami T."/>
            <person name="Toyoda A."/>
            <person name="Takaki Y."/>
            <person name="Nishi S."/>
            <person name="Hori S."/>
            <person name="Arai W."/>
            <person name="Tsubouchi T."/>
            <person name="Morono Y."/>
            <person name="Uchiyama I."/>
            <person name="Ito T."/>
            <person name="Fujiyama A."/>
            <person name="Inagaki F."/>
            <person name="Takami H."/>
        </authorList>
    </citation>
    <scope>NUCLEOTIDE SEQUENCE</scope>
    <source>
        <strain evidence="1">Expedition CK06-06</strain>
    </source>
</reference>